<evidence type="ECO:0000256" key="2">
    <source>
        <dbReference type="ARBA" id="ARBA00006577"/>
    </source>
</evidence>
<dbReference type="Proteomes" id="UP000030901">
    <property type="component" value="Chromosome"/>
</dbReference>
<keyword evidence="3 5" id="KW-0697">Rotamase</keyword>
<dbReference type="RefSeq" id="WP_039103213.1">
    <property type="nucleotide sequence ID" value="NZ_CALYQC010000075.1"/>
</dbReference>
<dbReference type="GO" id="GO:0006457">
    <property type="term" value="P:protein folding"/>
    <property type="evidence" value="ECO:0007669"/>
    <property type="project" value="InterPro"/>
</dbReference>
<dbReference type="PROSITE" id="PS51257">
    <property type="entry name" value="PROKAR_LIPOPROTEIN"/>
    <property type="match status" value="1"/>
</dbReference>
<dbReference type="AlphaFoldDB" id="A0A0A7RXI8"/>
<feature type="compositionally biased region" description="Polar residues" evidence="7">
    <location>
        <begin position="29"/>
        <end position="49"/>
    </location>
</feature>
<evidence type="ECO:0000313" key="9">
    <source>
        <dbReference type="EMBL" id="AJA43938.1"/>
    </source>
</evidence>
<dbReference type="FunFam" id="3.10.50.40:FF:000006">
    <property type="entry name" value="Peptidyl-prolyl cis-trans isomerase"/>
    <property type="match status" value="1"/>
</dbReference>
<dbReference type="InterPro" id="IPR001179">
    <property type="entry name" value="PPIase_FKBP_dom"/>
</dbReference>
<gene>
    <name evidence="9" type="ORF">FPB0191_00070</name>
</gene>
<feature type="region of interest" description="Disordered" evidence="7">
    <location>
        <begin position="24"/>
        <end position="49"/>
    </location>
</feature>
<name>A0A0A7RXI8_FRIPE</name>
<dbReference type="Gene3D" id="3.10.50.40">
    <property type="match status" value="1"/>
</dbReference>
<protein>
    <recommendedName>
        <fullName evidence="6">Peptidyl-prolyl cis-trans isomerase</fullName>
        <ecNumber evidence="6">5.2.1.8</ecNumber>
    </recommendedName>
</protein>
<dbReference type="Pfam" id="PF00254">
    <property type="entry name" value="FKBP_C"/>
    <property type="match status" value="1"/>
</dbReference>
<evidence type="ECO:0000256" key="6">
    <source>
        <dbReference type="RuleBase" id="RU003915"/>
    </source>
</evidence>
<evidence type="ECO:0000256" key="1">
    <source>
        <dbReference type="ARBA" id="ARBA00000971"/>
    </source>
</evidence>
<dbReference type="EMBL" id="CP009056">
    <property type="protein sequence ID" value="AJA43938.1"/>
    <property type="molecule type" value="Genomic_DNA"/>
</dbReference>
<dbReference type="InterPro" id="IPR046357">
    <property type="entry name" value="PPIase_dom_sf"/>
</dbReference>
<dbReference type="KEGG" id="fpp:FPB0191_00070"/>
<accession>A0A0A7RXI8</accession>
<dbReference type="HOGENOM" id="CLU_013615_0_2_6"/>
<dbReference type="GO" id="GO:0003755">
    <property type="term" value="F:peptidyl-prolyl cis-trans isomerase activity"/>
    <property type="evidence" value="ECO:0007669"/>
    <property type="project" value="UniProtKB-UniRule"/>
</dbReference>
<dbReference type="Pfam" id="PF01346">
    <property type="entry name" value="FKBP_N"/>
    <property type="match status" value="1"/>
</dbReference>
<comment type="similarity">
    <text evidence="2 6">Belongs to the FKBP-type PPIase family.</text>
</comment>
<comment type="catalytic activity">
    <reaction evidence="1 5 6">
        <text>[protein]-peptidylproline (omega=180) = [protein]-peptidylproline (omega=0)</text>
        <dbReference type="Rhea" id="RHEA:16237"/>
        <dbReference type="Rhea" id="RHEA-COMP:10747"/>
        <dbReference type="Rhea" id="RHEA-COMP:10748"/>
        <dbReference type="ChEBI" id="CHEBI:83833"/>
        <dbReference type="ChEBI" id="CHEBI:83834"/>
        <dbReference type="EC" id="5.2.1.8"/>
    </reaction>
</comment>
<organism evidence="9 10">
    <name type="scientific">Frischella perrara</name>
    <dbReference type="NCBI Taxonomy" id="1267021"/>
    <lineage>
        <taxon>Bacteria</taxon>
        <taxon>Pseudomonadati</taxon>
        <taxon>Pseudomonadota</taxon>
        <taxon>Gammaproteobacteria</taxon>
        <taxon>Orbales</taxon>
        <taxon>Orbaceae</taxon>
        <taxon>Frischella</taxon>
    </lineage>
</organism>
<proteinExistence type="inferred from homology"/>
<dbReference type="EC" id="5.2.1.8" evidence="6"/>
<evidence type="ECO:0000256" key="5">
    <source>
        <dbReference type="PROSITE-ProRule" id="PRU00277"/>
    </source>
</evidence>
<dbReference type="InterPro" id="IPR000774">
    <property type="entry name" value="PPIase_FKBP_N"/>
</dbReference>
<evidence type="ECO:0000256" key="7">
    <source>
        <dbReference type="SAM" id="MobiDB-lite"/>
    </source>
</evidence>
<keyword evidence="10" id="KW-1185">Reference proteome</keyword>
<dbReference type="Gene3D" id="1.10.287.460">
    <property type="entry name" value="Peptidyl-prolyl cis-trans isomerase, FKBP-type, N-terminal domain"/>
    <property type="match status" value="1"/>
</dbReference>
<dbReference type="PANTHER" id="PTHR43811:SF19">
    <property type="entry name" value="39 KDA FK506-BINDING NUCLEAR PROTEIN"/>
    <property type="match status" value="1"/>
</dbReference>
<dbReference type="InterPro" id="IPR036944">
    <property type="entry name" value="PPIase_FKBP_N_sf"/>
</dbReference>
<dbReference type="NCBIfam" id="NF008150">
    <property type="entry name" value="PRK10902.1"/>
    <property type="match status" value="1"/>
</dbReference>
<evidence type="ECO:0000256" key="3">
    <source>
        <dbReference type="ARBA" id="ARBA00023110"/>
    </source>
</evidence>
<dbReference type="SUPFAM" id="SSF54534">
    <property type="entry name" value="FKBP-like"/>
    <property type="match status" value="1"/>
</dbReference>
<dbReference type="STRING" id="1267021.FPB0191_00070"/>
<dbReference type="OrthoDB" id="9814548at2"/>
<dbReference type="PANTHER" id="PTHR43811">
    <property type="entry name" value="FKBP-TYPE PEPTIDYL-PROLYL CIS-TRANS ISOMERASE FKPA"/>
    <property type="match status" value="1"/>
</dbReference>
<evidence type="ECO:0000313" key="10">
    <source>
        <dbReference type="Proteomes" id="UP000030901"/>
    </source>
</evidence>
<sequence length="272" mass="29649">MKSLLKMTLISGAIVLALTGCDDKKTETKSQPQPATEVTTAANDQQQNSNVEYDQKAEAYAIGVSMGTNLRENLEYNKIILDHNQISKGFSDALANKSQYKEDQIKTILKGLNERLEKEAAESFEADKAASIKAGDQFRKEFAAKSDVKKTDSGLLYQIIDEGKGPHPTNNETVIVHYVGTLVDGQKFDSSYDRGEAATFPLNSVIKGYKEGLQLIGVGGKIKLVIPPELAYGDEKIPSFDGKAEIPPASTLVFEVELLGIDNQNESSSNNQ</sequence>
<keyword evidence="4 5" id="KW-0413">Isomerase</keyword>
<reference evidence="9 10" key="1">
    <citation type="journal article" date="2014" name="Appl. Environ. Microbiol.">
        <title>Gut symbionts from distinct hosts exhibit genotoxic activity via divergent colibactin biosynthetic pathways.</title>
        <authorList>
            <person name="Engel P."/>
            <person name="Vizcaino M.I."/>
            <person name="Crawford J.M."/>
        </authorList>
    </citation>
    <scope>NUCLEOTIDE SEQUENCE [LARGE SCALE GENOMIC DNA]</scope>
    <source>
        <strain evidence="9 10">PEB0191</strain>
    </source>
</reference>
<evidence type="ECO:0000259" key="8">
    <source>
        <dbReference type="PROSITE" id="PS50059"/>
    </source>
</evidence>
<evidence type="ECO:0000256" key="4">
    <source>
        <dbReference type="ARBA" id="ARBA00023235"/>
    </source>
</evidence>
<feature type="domain" description="PPIase FKBP-type" evidence="8">
    <location>
        <begin position="171"/>
        <end position="262"/>
    </location>
</feature>
<dbReference type="PROSITE" id="PS50059">
    <property type="entry name" value="FKBP_PPIASE"/>
    <property type="match status" value="1"/>
</dbReference>